<dbReference type="Proteomes" id="UP001139293">
    <property type="component" value="Unassembled WGS sequence"/>
</dbReference>
<dbReference type="InterPro" id="IPR036942">
    <property type="entry name" value="Beta-barrel_TonB_sf"/>
</dbReference>
<comment type="caution">
    <text evidence="17">The sequence shown here is derived from an EMBL/GenBank/DDBJ whole genome shotgun (WGS) entry which is preliminary data.</text>
</comment>
<dbReference type="Pfam" id="PF07715">
    <property type="entry name" value="Plug"/>
    <property type="match status" value="1"/>
</dbReference>
<dbReference type="NCBIfam" id="TIGR01785">
    <property type="entry name" value="TonB-hemin"/>
    <property type="match status" value="1"/>
</dbReference>
<feature type="short sequence motif" description="TonB C-terminal box" evidence="12">
    <location>
        <begin position="745"/>
        <end position="762"/>
    </location>
</feature>
<organism evidence="17 18">
    <name type="scientific">Shewanella pneumatophori</name>
    <dbReference type="NCBI Taxonomy" id="314092"/>
    <lineage>
        <taxon>Bacteria</taxon>
        <taxon>Pseudomonadati</taxon>
        <taxon>Pseudomonadota</taxon>
        <taxon>Gammaproteobacteria</taxon>
        <taxon>Alteromonadales</taxon>
        <taxon>Shewanellaceae</taxon>
        <taxon>Shewanella</taxon>
    </lineage>
</organism>
<dbReference type="Gene3D" id="2.40.170.20">
    <property type="entry name" value="TonB-dependent receptor, beta-barrel domain"/>
    <property type="match status" value="1"/>
</dbReference>
<keyword evidence="6 14" id="KW-0732">Signal</keyword>
<evidence type="ECO:0000313" key="17">
    <source>
        <dbReference type="EMBL" id="MCL1138561.1"/>
    </source>
</evidence>
<keyword evidence="8 11" id="KW-0472">Membrane</keyword>
<dbReference type="PANTHER" id="PTHR30069">
    <property type="entry name" value="TONB-DEPENDENT OUTER MEMBRANE RECEPTOR"/>
    <property type="match status" value="1"/>
</dbReference>
<sequence>MNKLKVSVLAIAVSTALNAQAQEAKVDAQSNQQANAKVQEVIVISGSRMEQEIEQVAGSIMVIDEDAIEKSMSNDFGSLFRNESAVAVKGGAGKPTSVTIRGIGGNRVMMVKDGVRVNNQYASPLGPGAEGTGRGLTEVQSLKQVEVVKAAASTMYGSDALGGVVVMRTKDASDYLMGDDYYVSLNTGYSGINNEYSAGFTSAAAYNGFENLLTYQHRTGEELPNYYDTQPDSDLVQDSVLFKSKYHFNDYTSVQLTLDYLEQTLKRWEYEFDDKTGALDENIDTNRDTQVINGALQLVSSKPTQMHDSLTVTAYFGKTEQLEHRDYFGTIKAKPEDLYGLNEIRDYSFEDERIGINSTFSKYIGGDSYGHQITYGLDYEFSTMSRHREVNDPITGDTTTPFTFATTDSQRLGVFVQDDVTLLDGDLNLIAGLRYDYFDNTPDQQQAIDAGKDPADFQSMSDSFWSPKLGLVYQLSDSVSVYGQYAYGYKMPTPDQKWGELEVDAGSMTDVLIQANYDLESEQSHTWEIGVRGNHSDTNYELTAFYTQAKDFIDWQYVSFTPPSISPGWPPVMVPMEFKYQYYNRDEVILYGAEAQINHWLTDSIELWGNISYTYGEDENGDYLNSVSPLKGNAGANWYTDIADMEADFGAVVRWADHMSRTNDIELAQEDICAMGICIPKEQFNEVYGTSGYAVMDLTFGLRIDDNWKLRAGVYNLFDKEYIDYADVAGQSVFLLGASMNLDKEDFTQPGRYFNVSVNYQF</sequence>
<dbReference type="SUPFAM" id="SSF56935">
    <property type="entry name" value="Porins"/>
    <property type="match status" value="1"/>
</dbReference>
<dbReference type="Gene3D" id="2.170.130.10">
    <property type="entry name" value="TonB-dependent receptor, plug domain"/>
    <property type="match status" value="1"/>
</dbReference>
<dbReference type="RefSeq" id="WP_248949598.1">
    <property type="nucleotide sequence ID" value="NZ_JAKILB010000004.1"/>
</dbReference>
<dbReference type="AlphaFoldDB" id="A0A9X1ZMV3"/>
<dbReference type="InterPro" id="IPR011276">
    <property type="entry name" value="TonB_haem/Hb_rcpt"/>
</dbReference>
<evidence type="ECO:0000256" key="2">
    <source>
        <dbReference type="ARBA" id="ARBA00008143"/>
    </source>
</evidence>
<dbReference type="InterPro" id="IPR000531">
    <property type="entry name" value="Beta-barrel_TonB"/>
</dbReference>
<evidence type="ECO:0000259" key="16">
    <source>
        <dbReference type="Pfam" id="PF07715"/>
    </source>
</evidence>
<evidence type="ECO:0000256" key="11">
    <source>
        <dbReference type="PROSITE-ProRule" id="PRU01360"/>
    </source>
</evidence>
<keyword evidence="9 17" id="KW-0675">Receptor</keyword>
<comment type="similarity">
    <text evidence="2">Belongs to the TonB-dependent receptor family. Hemoglobin/haptoglobin binding protein subfamily.</text>
</comment>
<dbReference type="GO" id="GO:0015232">
    <property type="term" value="F:heme transmembrane transporter activity"/>
    <property type="evidence" value="ECO:0007669"/>
    <property type="project" value="InterPro"/>
</dbReference>
<keyword evidence="3 11" id="KW-0813">Transport</keyword>
<dbReference type="PROSITE" id="PS52016">
    <property type="entry name" value="TONB_DEPENDENT_REC_3"/>
    <property type="match status" value="1"/>
</dbReference>
<evidence type="ECO:0000313" key="18">
    <source>
        <dbReference type="Proteomes" id="UP001139293"/>
    </source>
</evidence>
<keyword evidence="4 11" id="KW-1134">Transmembrane beta strand</keyword>
<evidence type="ECO:0000256" key="13">
    <source>
        <dbReference type="RuleBase" id="RU003357"/>
    </source>
</evidence>
<comment type="subcellular location">
    <subcellularLocation>
        <location evidence="1 11">Cell outer membrane</location>
        <topology evidence="1 11">Multi-pass membrane protein</topology>
    </subcellularLocation>
</comment>
<keyword evidence="5 11" id="KW-0812">Transmembrane</keyword>
<dbReference type="NCBIfam" id="TIGR01786">
    <property type="entry name" value="TonB-hemlactrns"/>
    <property type="match status" value="1"/>
</dbReference>
<dbReference type="InterPro" id="IPR012910">
    <property type="entry name" value="Plug_dom"/>
</dbReference>
<evidence type="ECO:0000256" key="10">
    <source>
        <dbReference type="ARBA" id="ARBA00023237"/>
    </source>
</evidence>
<dbReference type="InterPro" id="IPR039426">
    <property type="entry name" value="TonB-dep_rcpt-like"/>
</dbReference>
<proteinExistence type="inferred from homology"/>
<gene>
    <name evidence="17" type="ORF">L2740_08400</name>
</gene>
<evidence type="ECO:0000256" key="9">
    <source>
        <dbReference type="ARBA" id="ARBA00023170"/>
    </source>
</evidence>
<dbReference type="InterPro" id="IPR037066">
    <property type="entry name" value="Plug_dom_sf"/>
</dbReference>
<evidence type="ECO:0000256" key="14">
    <source>
        <dbReference type="SAM" id="SignalP"/>
    </source>
</evidence>
<reference evidence="17" key="1">
    <citation type="submission" date="2022-01" db="EMBL/GenBank/DDBJ databases">
        <title>Whole genome-based taxonomy of the Shewanellaceae.</title>
        <authorList>
            <person name="Martin-Rodriguez A.J."/>
        </authorList>
    </citation>
    <scope>NUCLEOTIDE SEQUENCE</scope>
    <source>
        <strain evidence="17">KCTC 23973</strain>
    </source>
</reference>
<keyword evidence="18" id="KW-1185">Reference proteome</keyword>
<evidence type="ECO:0000256" key="8">
    <source>
        <dbReference type="ARBA" id="ARBA00023136"/>
    </source>
</evidence>
<evidence type="ECO:0000256" key="5">
    <source>
        <dbReference type="ARBA" id="ARBA00022692"/>
    </source>
</evidence>
<evidence type="ECO:0000256" key="3">
    <source>
        <dbReference type="ARBA" id="ARBA00022448"/>
    </source>
</evidence>
<feature type="signal peptide" evidence="14">
    <location>
        <begin position="1"/>
        <end position="21"/>
    </location>
</feature>
<feature type="chain" id="PRO_5040949178" evidence="14">
    <location>
        <begin position="22"/>
        <end position="762"/>
    </location>
</feature>
<evidence type="ECO:0000256" key="12">
    <source>
        <dbReference type="PROSITE-ProRule" id="PRU10144"/>
    </source>
</evidence>
<evidence type="ECO:0000256" key="4">
    <source>
        <dbReference type="ARBA" id="ARBA00022452"/>
    </source>
</evidence>
<name>A0A9X1ZMV3_9GAMM</name>
<protein>
    <submittedName>
        <fullName evidence="17">TonB-dependent hemoglobin/transferrin/lactoferrin family receptor</fullName>
    </submittedName>
</protein>
<dbReference type="InterPro" id="IPR010917">
    <property type="entry name" value="TonB_rcpt_CS"/>
</dbReference>
<evidence type="ECO:0000256" key="7">
    <source>
        <dbReference type="ARBA" id="ARBA00023077"/>
    </source>
</evidence>
<dbReference type="GO" id="GO:0009279">
    <property type="term" value="C:cell outer membrane"/>
    <property type="evidence" value="ECO:0007669"/>
    <property type="project" value="UniProtKB-SubCell"/>
</dbReference>
<feature type="domain" description="TonB-dependent receptor-like beta-barrel" evidence="15">
    <location>
        <begin position="177"/>
        <end position="717"/>
    </location>
</feature>
<dbReference type="EMBL" id="JAKILB010000004">
    <property type="protein sequence ID" value="MCL1138561.1"/>
    <property type="molecule type" value="Genomic_DNA"/>
</dbReference>
<dbReference type="CDD" id="cd01347">
    <property type="entry name" value="ligand_gated_channel"/>
    <property type="match status" value="1"/>
</dbReference>
<evidence type="ECO:0000256" key="6">
    <source>
        <dbReference type="ARBA" id="ARBA00022729"/>
    </source>
</evidence>
<dbReference type="GO" id="GO:0015344">
    <property type="term" value="F:siderophore uptake transmembrane transporter activity"/>
    <property type="evidence" value="ECO:0007669"/>
    <property type="project" value="TreeGrafter"/>
</dbReference>
<dbReference type="PANTHER" id="PTHR30069:SF29">
    <property type="entry name" value="HEMOGLOBIN AND HEMOGLOBIN-HAPTOGLOBIN-BINDING PROTEIN 1-RELATED"/>
    <property type="match status" value="1"/>
</dbReference>
<dbReference type="PROSITE" id="PS01156">
    <property type="entry name" value="TONB_DEPENDENT_REC_2"/>
    <property type="match status" value="1"/>
</dbReference>
<keyword evidence="7 13" id="KW-0798">TonB box</keyword>
<dbReference type="Pfam" id="PF00593">
    <property type="entry name" value="TonB_dep_Rec_b-barrel"/>
    <property type="match status" value="1"/>
</dbReference>
<accession>A0A9X1ZMV3</accession>
<feature type="domain" description="TonB-dependent receptor plug" evidence="16">
    <location>
        <begin position="54"/>
        <end position="164"/>
    </location>
</feature>
<keyword evidence="10 11" id="KW-0998">Cell outer membrane</keyword>
<evidence type="ECO:0000256" key="1">
    <source>
        <dbReference type="ARBA" id="ARBA00004571"/>
    </source>
</evidence>
<dbReference type="GO" id="GO:0044718">
    <property type="term" value="P:siderophore transmembrane transport"/>
    <property type="evidence" value="ECO:0007669"/>
    <property type="project" value="TreeGrafter"/>
</dbReference>
<dbReference type="InterPro" id="IPR010949">
    <property type="entry name" value="TonB_Hb/transfer/lactofer_rcpt"/>
</dbReference>
<evidence type="ECO:0000259" key="15">
    <source>
        <dbReference type="Pfam" id="PF00593"/>
    </source>
</evidence>